<evidence type="ECO:0000256" key="1">
    <source>
        <dbReference type="SAM" id="Phobius"/>
    </source>
</evidence>
<organism evidence="2 3">
    <name type="scientific">Mediterraneibacter butyricigenes</name>
    <dbReference type="NCBI Taxonomy" id="2316025"/>
    <lineage>
        <taxon>Bacteria</taxon>
        <taxon>Bacillati</taxon>
        <taxon>Bacillota</taxon>
        <taxon>Clostridia</taxon>
        <taxon>Lachnospirales</taxon>
        <taxon>Lachnospiraceae</taxon>
        <taxon>Mediterraneibacter</taxon>
    </lineage>
</organism>
<feature type="transmembrane region" description="Helical" evidence="1">
    <location>
        <begin position="43"/>
        <end position="65"/>
    </location>
</feature>
<reference evidence="3" key="1">
    <citation type="submission" date="2018-09" db="EMBL/GenBank/DDBJ databases">
        <title>Draft Genome Sequence of Mediterraneibacter sp. KCTC 15684.</title>
        <authorList>
            <person name="Kim J.S."/>
            <person name="Han K.I."/>
            <person name="Suh M.K."/>
            <person name="Lee K.C."/>
            <person name="Eom M.K."/>
            <person name="Lee J.H."/>
            <person name="Park S.H."/>
            <person name="Kang S.W."/>
            <person name="Park J.E."/>
            <person name="Oh B.S."/>
            <person name="Yu S.Y."/>
            <person name="Choi S.H."/>
            <person name="Lee D.H."/>
            <person name="Yoon H."/>
            <person name="Kim B."/>
            <person name="Yang S.J."/>
            <person name="Lee J.S."/>
        </authorList>
    </citation>
    <scope>NUCLEOTIDE SEQUENCE [LARGE SCALE GENOMIC DNA]</scope>
    <source>
        <strain evidence="3">KCTC 15684</strain>
    </source>
</reference>
<keyword evidence="3" id="KW-1185">Reference proteome</keyword>
<proteinExistence type="predicted"/>
<accession>A0A391NZX5</accession>
<dbReference type="AlphaFoldDB" id="A0A391NZX5"/>
<name>A0A391NZX5_9FIRM</name>
<keyword evidence="1" id="KW-0812">Transmembrane</keyword>
<keyword evidence="1" id="KW-1133">Transmembrane helix</keyword>
<dbReference type="RefSeq" id="WP_119297527.1">
    <property type="nucleotide sequence ID" value="NZ_BHGK01000001.1"/>
</dbReference>
<sequence>MNKIKVLYVWERLYPHIIALAITITLTRVSFEPIKSKQIDSLVEGIVTLDSIIIGFIGAIIPVILSMKNESKLVQYVFDRDKDGLFKKYISETIGYGLIDACVSLSIYTRDVIENTCILKILDFLFIYLLLLFLLSTYRGMACMLKLIFSNDKNIQEKAYCTLDDSDRKKLWEQKGSKK</sequence>
<keyword evidence="1" id="KW-0472">Membrane</keyword>
<evidence type="ECO:0000313" key="3">
    <source>
        <dbReference type="Proteomes" id="UP000265643"/>
    </source>
</evidence>
<gene>
    <name evidence="2" type="ORF">KGMB01110_06060</name>
</gene>
<comment type="caution">
    <text evidence="2">The sequence shown here is derived from an EMBL/GenBank/DDBJ whole genome shotgun (WGS) entry which is preliminary data.</text>
</comment>
<feature type="transmembrane region" description="Helical" evidence="1">
    <location>
        <begin position="125"/>
        <end position="149"/>
    </location>
</feature>
<dbReference type="EMBL" id="BHGK01000001">
    <property type="protein sequence ID" value="GCA66170.1"/>
    <property type="molecule type" value="Genomic_DNA"/>
</dbReference>
<feature type="transmembrane region" description="Helical" evidence="1">
    <location>
        <begin position="13"/>
        <end position="31"/>
    </location>
</feature>
<evidence type="ECO:0000313" key="2">
    <source>
        <dbReference type="EMBL" id="GCA66170.1"/>
    </source>
</evidence>
<dbReference type="Proteomes" id="UP000265643">
    <property type="component" value="Unassembled WGS sequence"/>
</dbReference>
<protein>
    <submittedName>
        <fullName evidence="2">Uncharacterized protein</fullName>
    </submittedName>
</protein>